<dbReference type="PATRIC" id="fig|869719.3.peg.2787"/>
<gene>
    <name evidence="1" type="ORF">NS334_02360</name>
</gene>
<reference evidence="1 2" key="1">
    <citation type="journal article" date="2016" name="Front. Microbiol.">
        <title>Genomic Resource of Rice Seed Associated Bacteria.</title>
        <authorList>
            <person name="Midha S."/>
            <person name="Bansal K."/>
            <person name="Sharma S."/>
            <person name="Kumar N."/>
            <person name="Patil P.P."/>
            <person name="Chaudhry V."/>
            <person name="Patil P.B."/>
        </authorList>
    </citation>
    <scope>NUCLEOTIDE SEQUENCE [LARGE SCALE GENOMIC DNA]</scope>
    <source>
        <strain evidence="1 2">NS334</strain>
    </source>
</reference>
<organism evidence="1 2">
    <name type="scientific">Sphingomonas endophytica</name>
    <dbReference type="NCBI Taxonomy" id="869719"/>
    <lineage>
        <taxon>Bacteria</taxon>
        <taxon>Pseudomonadati</taxon>
        <taxon>Pseudomonadota</taxon>
        <taxon>Alphaproteobacteria</taxon>
        <taxon>Sphingomonadales</taxon>
        <taxon>Sphingomonadaceae</taxon>
        <taxon>Sphingomonas</taxon>
    </lineage>
</organism>
<dbReference type="Proteomes" id="UP000074310">
    <property type="component" value="Unassembled WGS sequence"/>
</dbReference>
<proteinExistence type="predicted"/>
<evidence type="ECO:0000313" key="1">
    <source>
        <dbReference type="EMBL" id="KTT75762.1"/>
    </source>
</evidence>
<comment type="caution">
    <text evidence="1">The sequence shown here is derived from an EMBL/GenBank/DDBJ whole genome shotgun (WGS) entry which is preliminary data.</text>
</comment>
<accession>A0A147I8Y7</accession>
<dbReference type="AlphaFoldDB" id="A0A147I8Y7"/>
<protein>
    <submittedName>
        <fullName evidence="1">Uncharacterized protein</fullName>
    </submittedName>
</protein>
<evidence type="ECO:0000313" key="2">
    <source>
        <dbReference type="Proteomes" id="UP000074310"/>
    </source>
</evidence>
<dbReference type="EMBL" id="LDTB01000006">
    <property type="protein sequence ID" value="KTT75762.1"/>
    <property type="molecule type" value="Genomic_DNA"/>
</dbReference>
<sequence>MFLLAAPGSAIPPATPVGTPLTCLPLATIRESIVRSDRVIDFRASGRRMYRVTLPHACPGLGSERRFSYATSIGQLCAQDIITVFYQSGPMRGASCGLAPFQPSTLSQ</sequence>
<keyword evidence="2" id="KW-1185">Reference proteome</keyword>
<name>A0A147I8Y7_9SPHN</name>